<organism evidence="3 4">
    <name type="scientific">Pseudaminobacter soli</name>
    <name type="common">ex Zhang et al. 2022</name>
    <dbReference type="NCBI Taxonomy" id="2831468"/>
    <lineage>
        <taxon>Bacteria</taxon>
        <taxon>Pseudomonadati</taxon>
        <taxon>Pseudomonadota</taxon>
        <taxon>Alphaproteobacteria</taxon>
        <taxon>Hyphomicrobiales</taxon>
        <taxon>Phyllobacteriaceae</taxon>
        <taxon>Pseudaminobacter</taxon>
    </lineage>
</organism>
<dbReference type="EMBL" id="JAGWCR010000034">
    <property type="protein sequence ID" value="MBS3652591.1"/>
    <property type="molecule type" value="Genomic_DNA"/>
</dbReference>
<feature type="region of interest" description="Disordered" evidence="2">
    <location>
        <begin position="557"/>
        <end position="579"/>
    </location>
</feature>
<proteinExistence type="predicted"/>
<accession>A0A942E317</accession>
<evidence type="ECO:0000313" key="4">
    <source>
        <dbReference type="Proteomes" id="UP000680348"/>
    </source>
</evidence>
<evidence type="ECO:0000256" key="1">
    <source>
        <dbReference type="SAM" id="Coils"/>
    </source>
</evidence>
<dbReference type="RefSeq" id="WP_188258141.1">
    <property type="nucleotide sequence ID" value="NZ_JABVCF010000034.1"/>
</dbReference>
<keyword evidence="1" id="KW-0175">Coiled coil</keyword>
<sequence>MDEYALASIEQVAVDGFRSDQERLEARQRGFQDAAAMSEAVAAGFYTSTDYGEATRFGFRSKQEFEQFRMSGFGTKSEFDDAKLKGFADKAAYEVHRQQALAALEQRARELLDDAEQFLRINPQTTNIVELASAAAALKASLGVQGVDEVSKRLDELSRGLSSVSGFDAFSKARADERLAEKQKKIADLRERLEQQRQAIRLWMAQNLMHQATADLADEMIAVEKAVASGDLDALSKSATSLSDLLTRWGLKADIDKLIISGGSAAAVSEKPEYTITQTPLNAFLLNGNGDEWVALYNASSSAPSIIRNLVGDYVFEKRSAKICMLPKSSDPSLHRAISHELRQFEAEQVEISRIRCSAETLLSYDIILLNRREFLKSEPTFAVRILNLLDARELREFPSLSHAKLREFQIAEGKERDLIASEIETGARNGFGALMLNEGKPSLCGVVAEDAVGHRELIKQVRDFIQSEGRKRPEVQFSNAEEAYRAIQREECSAVYADAAQLKLISSALARDGRTFAYAPLWFANETITKLDQQKQEERKRQTEELEAKRIAAEEERRIQAEKESRHKAEAAERERALQDRNGAEARALQERLSAGLQQLVTPGTSKVDQGQIADFVKQATVLFPEFMSWNSKLPVELWTAKALKTEITDYGTGVWKDRHLEQIALRVEVVVESAARGEKRTECFQLGVLVDDEFRSYRDSLEVQCSPDDAEQLKTWTTAHRFESRWRAD</sequence>
<feature type="coiled-coil region" evidence="1">
    <location>
        <begin position="172"/>
        <end position="206"/>
    </location>
</feature>
<keyword evidence="4" id="KW-1185">Reference proteome</keyword>
<comment type="caution">
    <text evidence="3">The sequence shown here is derived from an EMBL/GenBank/DDBJ whole genome shotgun (WGS) entry which is preliminary data.</text>
</comment>
<dbReference type="AlphaFoldDB" id="A0A942E317"/>
<protein>
    <submittedName>
        <fullName evidence="3">Uncharacterized protein</fullName>
    </submittedName>
</protein>
<evidence type="ECO:0000313" key="3">
    <source>
        <dbReference type="EMBL" id="MBS3652591.1"/>
    </source>
</evidence>
<evidence type="ECO:0000256" key="2">
    <source>
        <dbReference type="SAM" id="MobiDB-lite"/>
    </source>
</evidence>
<name>A0A942E317_9HYPH</name>
<reference evidence="3" key="1">
    <citation type="submission" date="2021-04" db="EMBL/GenBank/DDBJ databases">
        <title>Pseudaminobacter soli sp. nov., isolated from paddy soil contaminated by heavy metals.</title>
        <authorList>
            <person name="Zhang K."/>
        </authorList>
    </citation>
    <scope>NUCLEOTIDE SEQUENCE</scope>
    <source>
        <strain evidence="3">19-2017</strain>
    </source>
</reference>
<dbReference type="Proteomes" id="UP000680348">
    <property type="component" value="Unassembled WGS sequence"/>
</dbReference>
<gene>
    <name evidence="3" type="ORF">KEU06_28860</name>
</gene>